<dbReference type="InterPro" id="IPR036388">
    <property type="entry name" value="WH-like_DNA-bd_sf"/>
</dbReference>
<proteinExistence type="predicted"/>
<dbReference type="SUPFAM" id="SSF46785">
    <property type="entry name" value="Winged helix' DNA-binding domain"/>
    <property type="match status" value="1"/>
</dbReference>
<dbReference type="Gene3D" id="1.10.10.10">
    <property type="entry name" value="Winged helix-like DNA-binding domain superfamily/Winged helix DNA-binding domain"/>
    <property type="match status" value="1"/>
</dbReference>
<dbReference type="EMBL" id="JAOPKA010000006">
    <property type="protein sequence ID" value="MCU4742197.1"/>
    <property type="molecule type" value="Genomic_DNA"/>
</dbReference>
<evidence type="ECO:0000259" key="2">
    <source>
        <dbReference type="Pfam" id="PF01638"/>
    </source>
</evidence>
<feature type="domain" description="HTH hxlR-type" evidence="2">
    <location>
        <begin position="17"/>
        <end position="91"/>
    </location>
</feature>
<evidence type="ECO:0000313" key="4">
    <source>
        <dbReference type="Proteomes" id="UP001321018"/>
    </source>
</evidence>
<gene>
    <name evidence="3" type="ORF">OB960_12385</name>
</gene>
<evidence type="ECO:0000313" key="3">
    <source>
        <dbReference type="EMBL" id="MCU4742197.1"/>
    </source>
</evidence>
<protein>
    <submittedName>
        <fullName evidence="3">Winged helix-turn-helix transcriptional regulator</fullName>
    </submittedName>
</protein>
<feature type="compositionally biased region" description="Acidic residues" evidence="1">
    <location>
        <begin position="141"/>
        <end position="159"/>
    </location>
</feature>
<reference evidence="3" key="1">
    <citation type="submission" date="2022-09" db="EMBL/GenBank/DDBJ databases">
        <title>Enrichment on poylsaccharides allowed isolation of novel metabolic and taxonomic groups of Haloarchaea.</title>
        <authorList>
            <person name="Sorokin D.Y."/>
            <person name="Elcheninov A.G."/>
            <person name="Khizhniak T.V."/>
            <person name="Kolganova T.V."/>
            <person name="Kublanov I.V."/>
        </authorList>
    </citation>
    <scope>NUCLEOTIDE SEQUENCE</scope>
    <source>
        <strain evidence="3">AArc-xg1-1</strain>
    </source>
</reference>
<feature type="compositionally biased region" description="Basic and acidic residues" evidence="1">
    <location>
        <begin position="128"/>
        <end position="140"/>
    </location>
</feature>
<comment type="caution">
    <text evidence="3">The sequence shown here is derived from an EMBL/GenBank/DDBJ whole genome shotgun (WGS) entry which is preliminary data.</text>
</comment>
<accession>A0AAP2YZ38</accession>
<sequence length="159" mass="18602">MVKQISGYLEMSGAIGLLVHLKYESRRFNELKDLVGVSPSTLTTRLEEGRDFGLITTRIGEDEYDLDQRSIHHEYMITDRGELVLEKMDEFEVTYAYKQLREAEQKLVEGRENLRVWIEDNEDEIARAEDEHSIRDKYGEDVTEPAEVDGDYSEFMEKD</sequence>
<dbReference type="AlphaFoldDB" id="A0AAP2YZ38"/>
<dbReference type="RefSeq" id="WP_278293038.1">
    <property type="nucleotide sequence ID" value="NZ_JAOPKA010000006.1"/>
</dbReference>
<dbReference type="InterPro" id="IPR002577">
    <property type="entry name" value="HTH_HxlR"/>
</dbReference>
<dbReference type="InterPro" id="IPR036390">
    <property type="entry name" value="WH_DNA-bd_sf"/>
</dbReference>
<feature type="region of interest" description="Disordered" evidence="1">
    <location>
        <begin position="128"/>
        <end position="159"/>
    </location>
</feature>
<evidence type="ECO:0000256" key="1">
    <source>
        <dbReference type="SAM" id="MobiDB-lite"/>
    </source>
</evidence>
<name>A0AAP2YZ38_9EURY</name>
<dbReference type="Pfam" id="PF01638">
    <property type="entry name" value="HxlR"/>
    <property type="match status" value="1"/>
</dbReference>
<organism evidence="3 4">
    <name type="scientific">Natronoglomus mannanivorans</name>
    <dbReference type="NCBI Taxonomy" id="2979990"/>
    <lineage>
        <taxon>Archaea</taxon>
        <taxon>Methanobacteriati</taxon>
        <taxon>Methanobacteriota</taxon>
        <taxon>Stenosarchaea group</taxon>
        <taxon>Halobacteria</taxon>
        <taxon>Halobacteriales</taxon>
        <taxon>Natrialbaceae</taxon>
        <taxon>Natronoglomus</taxon>
    </lineage>
</organism>
<dbReference type="Proteomes" id="UP001321018">
    <property type="component" value="Unassembled WGS sequence"/>
</dbReference>